<evidence type="ECO:0000256" key="1">
    <source>
        <dbReference type="SAM" id="Phobius"/>
    </source>
</evidence>
<dbReference type="EMBL" id="BOMM01000041">
    <property type="protein sequence ID" value="GIE12803.1"/>
    <property type="molecule type" value="Genomic_DNA"/>
</dbReference>
<keyword evidence="3" id="KW-1185">Reference proteome</keyword>
<gene>
    <name evidence="2" type="ORF">Afe05nite_46430</name>
</gene>
<dbReference type="InterPro" id="IPR045713">
    <property type="entry name" value="DUF6069"/>
</dbReference>
<dbReference type="AlphaFoldDB" id="A0A919J2N0"/>
<feature type="transmembrane region" description="Helical" evidence="1">
    <location>
        <begin position="108"/>
        <end position="129"/>
    </location>
</feature>
<dbReference type="Proteomes" id="UP000598174">
    <property type="component" value="Unassembled WGS sequence"/>
</dbReference>
<sequence>MPTTTTGPRPRGLARTGLLATLTAMAATTLTAALAHLLGVNFEVPDGGAAIPLPGITVVTAFFSTLGVFIAAALRRWSTRPAERFAWTAASLTGLSLLPPLLVGADPAAAGTLITLHLIAAAVMGPALLRPLVAHAGSPARAA</sequence>
<evidence type="ECO:0000313" key="3">
    <source>
        <dbReference type="Proteomes" id="UP000598174"/>
    </source>
</evidence>
<feature type="transmembrane region" description="Helical" evidence="1">
    <location>
        <begin position="12"/>
        <end position="38"/>
    </location>
</feature>
<keyword evidence="1" id="KW-1133">Transmembrane helix</keyword>
<feature type="transmembrane region" description="Helical" evidence="1">
    <location>
        <begin position="85"/>
        <end position="102"/>
    </location>
</feature>
<evidence type="ECO:0000313" key="2">
    <source>
        <dbReference type="EMBL" id="GIE12803.1"/>
    </source>
</evidence>
<proteinExistence type="predicted"/>
<dbReference type="Pfam" id="PF19545">
    <property type="entry name" value="DUF6069"/>
    <property type="match status" value="1"/>
</dbReference>
<protein>
    <submittedName>
        <fullName evidence="2">Uncharacterized protein</fullName>
    </submittedName>
</protein>
<comment type="caution">
    <text evidence="2">The sequence shown here is derived from an EMBL/GenBank/DDBJ whole genome shotgun (WGS) entry which is preliminary data.</text>
</comment>
<accession>A0A919J2N0</accession>
<name>A0A919J2N0_9ACTN</name>
<reference evidence="2" key="1">
    <citation type="submission" date="2021-01" db="EMBL/GenBank/DDBJ databases">
        <title>Whole genome shotgun sequence of Actinoplanes ferrugineus NBRC 15555.</title>
        <authorList>
            <person name="Komaki H."/>
            <person name="Tamura T."/>
        </authorList>
    </citation>
    <scope>NUCLEOTIDE SEQUENCE</scope>
    <source>
        <strain evidence="2">NBRC 15555</strain>
    </source>
</reference>
<keyword evidence="1" id="KW-0472">Membrane</keyword>
<feature type="transmembrane region" description="Helical" evidence="1">
    <location>
        <begin position="50"/>
        <end position="73"/>
    </location>
</feature>
<organism evidence="2 3">
    <name type="scientific">Paractinoplanes ferrugineus</name>
    <dbReference type="NCBI Taxonomy" id="113564"/>
    <lineage>
        <taxon>Bacteria</taxon>
        <taxon>Bacillati</taxon>
        <taxon>Actinomycetota</taxon>
        <taxon>Actinomycetes</taxon>
        <taxon>Micromonosporales</taxon>
        <taxon>Micromonosporaceae</taxon>
        <taxon>Paractinoplanes</taxon>
    </lineage>
</organism>
<keyword evidence="1" id="KW-0812">Transmembrane</keyword>
<dbReference type="RefSeq" id="WP_203819261.1">
    <property type="nucleotide sequence ID" value="NZ_BAAABP010000063.1"/>
</dbReference>